<dbReference type="EMBL" id="CAACVG010000725">
    <property type="protein sequence ID" value="VEN34472.1"/>
    <property type="molecule type" value="Genomic_DNA"/>
</dbReference>
<keyword evidence="2" id="KW-1185">Reference proteome</keyword>
<feature type="non-terminal residue" evidence="1">
    <location>
        <position position="1"/>
    </location>
</feature>
<reference evidence="1 2" key="1">
    <citation type="submission" date="2019-01" db="EMBL/GenBank/DDBJ databases">
        <authorList>
            <person name="Sayadi A."/>
        </authorList>
    </citation>
    <scope>NUCLEOTIDE SEQUENCE [LARGE SCALE GENOMIC DNA]</scope>
</reference>
<proteinExistence type="predicted"/>
<gene>
    <name evidence="1" type="ORF">CALMAC_LOCUS652</name>
</gene>
<name>A0A653BFW8_CALMS</name>
<evidence type="ECO:0000313" key="2">
    <source>
        <dbReference type="Proteomes" id="UP000410492"/>
    </source>
</evidence>
<dbReference type="Proteomes" id="UP000410492">
    <property type="component" value="Unassembled WGS sequence"/>
</dbReference>
<evidence type="ECO:0000313" key="1">
    <source>
        <dbReference type="EMBL" id="VEN34472.1"/>
    </source>
</evidence>
<accession>A0A653BFW8</accession>
<dbReference type="AlphaFoldDB" id="A0A653BFW8"/>
<protein>
    <submittedName>
        <fullName evidence="1">Uncharacterized protein</fullName>
    </submittedName>
</protein>
<sequence length="43" mass="5107">KPYNNYLILPVNYKPKYHHNTRETNCRTTCTTRQISNSCSCRS</sequence>
<organism evidence="1 2">
    <name type="scientific">Callosobruchus maculatus</name>
    <name type="common">Southern cowpea weevil</name>
    <name type="synonym">Pulse bruchid</name>
    <dbReference type="NCBI Taxonomy" id="64391"/>
    <lineage>
        <taxon>Eukaryota</taxon>
        <taxon>Metazoa</taxon>
        <taxon>Ecdysozoa</taxon>
        <taxon>Arthropoda</taxon>
        <taxon>Hexapoda</taxon>
        <taxon>Insecta</taxon>
        <taxon>Pterygota</taxon>
        <taxon>Neoptera</taxon>
        <taxon>Endopterygota</taxon>
        <taxon>Coleoptera</taxon>
        <taxon>Polyphaga</taxon>
        <taxon>Cucujiformia</taxon>
        <taxon>Chrysomeloidea</taxon>
        <taxon>Chrysomelidae</taxon>
        <taxon>Bruchinae</taxon>
        <taxon>Bruchini</taxon>
        <taxon>Callosobruchus</taxon>
    </lineage>
</organism>